<reference evidence="2" key="1">
    <citation type="journal article" date="2018" name="DNA Res.">
        <title>Multiple hybrid de novo genome assembly of finger millet, an orphan allotetraploid crop.</title>
        <authorList>
            <person name="Hatakeyama M."/>
            <person name="Aluri S."/>
            <person name="Balachadran M.T."/>
            <person name="Sivarajan S.R."/>
            <person name="Patrignani A."/>
            <person name="Gruter S."/>
            <person name="Poveda L."/>
            <person name="Shimizu-Inatsugi R."/>
            <person name="Baeten J."/>
            <person name="Francoijs K.J."/>
            <person name="Nataraja K.N."/>
            <person name="Reddy Y.A.N."/>
            <person name="Phadnis S."/>
            <person name="Ravikumar R.L."/>
            <person name="Schlapbach R."/>
            <person name="Sreeman S.M."/>
            <person name="Shimizu K.K."/>
        </authorList>
    </citation>
    <scope>NUCLEOTIDE SEQUENCE</scope>
</reference>
<proteinExistence type="predicted"/>
<comment type="caution">
    <text evidence="2">The sequence shown here is derived from an EMBL/GenBank/DDBJ whole genome shotgun (WGS) entry which is preliminary data.</text>
</comment>
<dbReference type="EMBL" id="BQKI01000006">
    <property type="protein sequence ID" value="GJM95944.1"/>
    <property type="molecule type" value="Genomic_DNA"/>
</dbReference>
<dbReference type="AlphaFoldDB" id="A0AAV5CCW6"/>
<evidence type="ECO:0000313" key="3">
    <source>
        <dbReference type="Proteomes" id="UP001054889"/>
    </source>
</evidence>
<accession>A0AAV5CCW6</accession>
<gene>
    <name evidence="2" type="primary">ga12740</name>
    <name evidence="2" type="ORF">PR202_ga12740</name>
</gene>
<feature type="domain" description="F-box" evidence="1">
    <location>
        <begin position="14"/>
        <end position="54"/>
    </location>
</feature>
<dbReference type="PANTHER" id="PTHR35546:SF105">
    <property type="entry name" value="OS05G0139200 PROTEIN"/>
    <property type="match status" value="1"/>
</dbReference>
<dbReference type="CDD" id="cd22157">
    <property type="entry name" value="F-box_AtFBW1-like"/>
    <property type="match status" value="1"/>
</dbReference>
<dbReference type="SUPFAM" id="SSF81383">
    <property type="entry name" value="F-box domain"/>
    <property type="match status" value="1"/>
</dbReference>
<dbReference type="Proteomes" id="UP001054889">
    <property type="component" value="Unassembled WGS sequence"/>
</dbReference>
<reference evidence="2" key="2">
    <citation type="submission" date="2021-12" db="EMBL/GenBank/DDBJ databases">
        <title>Resequencing data analysis of finger millet.</title>
        <authorList>
            <person name="Hatakeyama M."/>
            <person name="Aluri S."/>
            <person name="Balachadran M.T."/>
            <person name="Sivarajan S.R."/>
            <person name="Poveda L."/>
            <person name="Shimizu-Inatsugi R."/>
            <person name="Schlapbach R."/>
            <person name="Sreeman S.M."/>
            <person name="Shimizu K.K."/>
        </authorList>
    </citation>
    <scope>NUCLEOTIDE SEQUENCE</scope>
</reference>
<sequence>MNRSKKGAAAAAGLTDDLIIEILSRLPVKSVCRFKCVSRHWYRLISHPEYRKKLPQTISGFSYHKDVFNDKDEWILLPTFSGISGDQEQLFSDPSLPFLTGYRLILLKNSCNGLILCFCRKYPPRDEANFVVCNPATEEWVVLPNSGDESIVLTYRLGFDPTVSPHFHVFQILEGDEDYKYIAGVNIYSSETGVWNRKGNGWGDDEIQIVGTRAFLGQSQGRLYYINTRINDAYKLSVWILEDYNGDEWIFKYNISTSQLFGELFRETDVIYQRDYALVAIHPECNLIFFVWRHEDMLISYDMDRGQVCVICRLKGHLFDIPFPPYLPYVPFFSRMGRPRVEA</sequence>
<evidence type="ECO:0000313" key="2">
    <source>
        <dbReference type="EMBL" id="GJM95944.1"/>
    </source>
</evidence>
<name>A0AAV5CCW6_ELECO</name>
<dbReference type="InterPro" id="IPR056592">
    <property type="entry name" value="Beta-prop_At3g26010-like"/>
</dbReference>
<dbReference type="PANTHER" id="PTHR35546">
    <property type="entry name" value="F-BOX PROTEIN INTERACTION DOMAIN PROTEIN-RELATED"/>
    <property type="match status" value="1"/>
</dbReference>
<keyword evidence="3" id="KW-1185">Reference proteome</keyword>
<dbReference type="Gene3D" id="1.20.1280.50">
    <property type="match status" value="1"/>
</dbReference>
<dbReference type="Pfam" id="PF00646">
    <property type="entry name" value="F-box"/>
    <property type="match status" value="1"/>
</dbReference>
<dbReference type="InterPro" id="IPR001810">
    <property type="entry name" value="F-box_dom"/>
</dbReference>
<organism evidence="2 3">
    <name type="scientific">Eleusine coracana subsp. coracana</name>
    <dbReference type="NCBI Taxonomy" id="191504"/>
    <lineage>
        <taxon>Eukaryota</taxon>
        <taxon>Viridiplantae</taxon>
        <taxon>Streptophyta</taxon>
        <taxon>Embryophyta</taxon>
        <taxon>Tracheophyta</taxon>
        <taxon>Spermatophyta</taxon>
        <taxon>Magnoliopsida</taxon>
        <taxon>Liliopsida</taxon>
        <taxon>Poales</taxon>
        <taxon>Poaceae</taxon>
        <taxon>PACMAD clade</taxon>
        <taxon>Chloridoideae</taxon>
        <taxon>Cynodonteae</taxon>
        <taxon>Eleusininae</taxon>
        <taxon>Eleusine</taxon>
    </lineage>
</organism>
<dbReference type="Pfam" id="PF24750">
    <property type="entry name" value="b-prop_At3g26010-like"/>
    <property type="match status" value="1"/>
</dbReference>
<dbReference type="InterPro" id="IPR036047">
    <property type="entry name" value="F-box-like_dom_sf"/>
</dbReference>
<dbReference type="InterPro" id="IPR055290">
    <property type="entry name" value="At3g26010-like"/>
</dbReference>
<evidence type="ECO:0000259" key="1">
    <source>
        <dbReference type="SMART" id="SM00256"/>
    </source>
</evidence>
<protein>
    <recommendedName>
        <fullName evidence="1">F-box domain-containing protein</fullName>
    </recommendedName>
</protein>
<dbReference type="SMART" id="SM00256">
    <property type="entry name" value="FBOX"/>
    <property type="match status" value="1"/>
</dbReference>